<dbReference type="Pfam" id="PF08002">
    <property type="entry name" value="DUF1697"/>
    <property type="match status" value="1"/>
</dbReference>
<dbReference type="InterPro" id="IPR012545">
    <property type="entry name" value="DUF1697"/>
</dbReference>
<protein>
    <submittedName>
        <fullName evidence="1">DUF1697 domain-containing protein</fullName>
    </submittedName>
</protein>
<comment type="caution">
    <text evidence="1">The sequence shown here is derived from an EMBL/GenBank/DDBJ whole genome shotgun (WGS) entry which is preliminary data.</text>
</comment>
<dbReference type="SUPFAM" id="SSF160379">
    <property type="entry name" value="SP0830-like"/>
    <property type="match status" value="1"/>
</dbReference>
<organism evidence="1 2">
    <name type="scientific">Nocardioides oleivorans</name>
    <dbReference type="NCBI Taxonomy" id="273676"/>
    <lineage>
        <taxon>Bacteria</taxon>
        <taxon>Bacillati</taxon>
        <taxon>Actinomycetota</taxon>
        <taxon>Actinomycetes</taxon>
        <taxon>Propionibacteriales</taxon>
        <taxon>Nocardioidaceae</taxon>
        <taxon>Nocardioides</taxon>
    </lineage>
</organism>
<evidence type="ECO:0000313" key="1">
    <source>
        <dbReference type="EMBL" id="RYB91153.1"/>
    </source>
</evidence>
<name>A0A4Q2RUL8_9ACTN</name>
<proteinExistence type="predicted"/>
<evidence type="ECO:0000313" key="2">
    <source>
        <dbReference type="Proteomes" id="UP000294071"/>
    </source>
</evidence>
<dbReference type="EMBL" id="SDWT01000003">
    <property type="protein sequence ID" value="RYB91153.1"/>
    <property type="molecule type" value="Genomic_DNA"/>
</dbReference>
<dbReference type="Proteomes" id="UP000294071">
    <property type="component" value="Unassembled WGS sequence"/>
</dbReference>
<gene>
    <name evidence="1" type="ORF">EUA93_19730</name>
</gene>
<keyword evidence="2" id="KW-1185">Reference proteome</keyword>
<accession>A0A4Q2RUL8</accession>
<sequence>MQVAFFRNLNLGQRRSPSRVQLLAAFADEGAVDVLSHQGNGTVAFRHPVGRSPQDLADAVVTRLGPLCEYDDVVLVRAVDWLRDLGLASYPDGCELTLMDGPGPFPEPLPWEPDRGEVTVLAAGARHAIVLNHRDRRSNGTPVVEWRLGVPATSRGAGTVLRLLERLER</sequence>
<dbReference type="AlphaFoldDB" id="A0A4Q2RUL8"/>
<dbReference type="RefSeq" id="WP_129402048.1">
    <property type="nucleotide sequence ID" value="NZ_SDWT01000003.1"/>
</dbReference>
<reference evidence="1 2" key="1">
    <citation type="submission" date="2019-01" db="EMBL/GenBank/DDBJ databases">
        <title>Novel species of Nocardioides.</title>
        <authorList>
            <person name="Liu Q."/>
            <person name="Xin Y.-H."/>
        </authorList>
    </citation>
    <scope>NUCLEOTIDE SEQUENCE [LARGE SCALE GENOMIC DNA]</scope>
    <source>
        <strain evidence="1 2">CGMCC 4.6882</strain>
    </source>
</reference>
<dbReference type="OrthoDB" id="5067020at2"/>